<evidence type="ECO:0000256" key="1">
    <source>
        <dbReference type="SAM" id="MobiDB-lite"/>
    </source>
</evidence>
<evidence type="ECO:0000259" key="3">
    <source>
        <dbReference type="Pfam" id="PF13966"/>
    </source>
</evidence>
<reference evidence="4 5" key="1">
    <citation type="journal article" date="2018" name="PLoS Genet.">
        <title>Population sequencing reveals clonal diversity and ancestral inbreeding in the grapevine cultivar Chardonnay.</title>
        <authorList>
            <person name="Roach M.J."/>
            <person name="Johnson D.L."/>
            <person name="Bohlmann J."/>
            <person name="van Vuuren H.J."/>
            <person name="Jones S.J."/>
            <person name="Pretorius I.S."/>
            <person name="Schmidt S.A."/>
            <person name="Borneman A.R."/>
        </authorList>
    </citation>
    <scope>NUCLEOTIDE SEQUENCE [LARGE SCALE GENOMIC DNA]</scope>
    <source>
        <strain evidence="5">cv. Chardonnay</strain>
        <tissue evidence="4">Leaf</tissue>
    </source>
</reference>
<dbReference type="EMBL" id="QGNW01000225">
    <property type="protein sequence ID" value="RVW83600.1"/>
    <property type="molecule type" value="Genomic_DNA"/>
</dbReference>
<evidence type="ECO:0000313" key="4">
    <source>
        <dbReference type="EMBL" id="RVW83600.1"/>
    </source>
</evidence>
<organism evidence="4 5">
    <name type="scientific">Vitis vinifera</name>
    <name type="common">Grape</name>
    <dbReference type="NCBI Taxonomy" id="29760"/>
    <lineage>
        <taxon>Eukaryota</taxon>
        <taxon>Viridiplantae</taxon>
        <taxon>Streptophyta</taxon>
        <taxon>Embryophyta</taxon>
        <taxon>Tracheophyta</taxon>
        <taxon>Spermatophyta</taxon>
        <taxon>Magnoliopsida</taxon>
        <taxon>eudicotyledons</taxon>
        <taxon>Gunneridae</taxon>
        <taxon>Pentapetalae</taxon>
        <taxon>rosids</taxon>
        <taxon>Vitales</taxon>
        <taxon>Vitaceae</taxon>
        <taxon>Viteae</taxon>
        <taxon>Vitis</taxon>
    </lineage>
</organism>
<protein>
    <recommendedName>
        <fullName evidence="3">Reverse transcriptase zinc-binding domain-containing protein</fullName>
    </recommendedName>
</protein>
<proteinExistence type="predicted"/>
<sequence length="226" mass="25646">MGRFGREEKDPLGKLGGCCKDKKHRGLGLRCLEALNRALLGKWLWRFSLEGESLWRKIILGKFWEVEGVGLLEGITSHKNAIVVNLWEREGGRGGHWEIQVRRLFQDWELEEGNISTVDTLMRRGWSMVNICSLCKVSEESTALILIHCDKTKEFWILLLAIFGFNWVFSASVRNLILEWKLKGLEKKRSNLVIGSDLPILESGGEAGDGELQEAESEVSSRAMSM</sequence>
<comment type="caution">
    <text evidence="4">The sequence shown here is derived from an EMBL/GenBank/DDBJ whole genome shotgun (WGS) entry which is preliminary data.</text>
</comment>
<keyword evidence="2" id="KW-0472">Membrane</keyword>
<evidence type="ECO:0000313" key="5">
    <source>
        <dbReference type="Proteomes" id="UP000288805"/>
    </source>
</evidence>
<dbReference type="Proteomes" id="UP000288805">
    <property type="component" value="Unassembled WGS sequence"/>
</dbReference>
<dbReference type="InterPro" id="IPR026960">
    <property type="entry name" value="RVT-Znf"/>
</dbReference>
<keyword evidence="2" id="KW-1133">Transmembrane helix</keyword>
<accession>A0A438HGK5</accession>
<dbReference type="AlphaFoldDB" id="A0A438HGK5"/>
<feature type="domain" description="Reverse transcriptase zinc-binding" evidence="3">
    <location>
        <begin position="105"/>
        <end position="156"/>
    </location>
</feature>
<gene>
    <name evidence="4" type="ORF">CK203_039333</name>
</gene>
<keyword evidence="2" id="KW-0812">Transmembrane</keyword>
<feature type="region of interest" description="Disordered" evidence="1">
    <location>
        <begin position="205"/>
        <end position="226"/>
    </location>
</feature>
<evidence type="ECO:0000256" key="2">
    <source>
        <dbReference type="SAM" id="Phobius"/>
    </source>
</evidence>
<feature type="compositionally biased region" description="Acidic residues" evidence="1">
    <location>
        <begin position="208"/>
        <end position="217"/>
    </location>
</feature>
<dbReference type="Pfam" id="PF13966">
    <property type="entry name" value="zf-RVT"/>
    <property type="match status" value="1"/>
</dbReference>
<name>A0A438HGK5_VITVI</name>
<feature type="transmembrane region" description="Helical" evidence="2">
    <location>
        <begin position="155"/>
        <end position="177"/>
    </location>
</feature>